<accession>A0ABN2MAC0</accession>
<dbReference type="EMBL" id="BAAANJ010000015">
    <property type="protein sequence ID" value="GAA1817349.1"/>
    <property type="molecule type" value="Genomic_DNA"/>
</dbReference>
<dbReference type="Gene3D" id="1.10.287.910">
    <property type="entry name" value="bacterial mercury transporter, merf"/>
    <property type="match status" value="1"/>
</dbReference>
<keyword evidence="2" id="KW-1133">Transmembrane helix</keyword>
<organism evidence="3 4">
    <name type="scientific">Agromyces neolithicus</name>
    <dbReference type="NCBI Taxonomy" id="269420"/>
    <lineage>
        <taxon>Bacteria</taxon>
        <taxon>Bacillati</taxon>
        <taxon>Actinomycetota</taxon>
        <taxon>Actinomycetes</taxon>
        <taxon>Micrococcales</taxon>
        <taxon>Microbacteriaceae</taxon>
        <taxon>Agromyces</taxon>
    </lineage>
</organism>
<keyword evidence="2" id="KW-0812">Transmembrane</keyword>
<evidence type="ECO:0000256" key="2">
    <source>
        <dbReference type="SAM" id="Phobius"/>
    </source>
</evidence>
<reference evidence="3 4" key="1">
    <citation type="journal article" date="2019" name="Int. J. Syst. Evol. Microbiol.">
        <title>The Global Catalogue of Microorganisms (GCM) 10K type strain sequencing project: providing services to taxonomists for standard genome sequencing and annotation.</title>
        <authorList>
            <consortium name="The Broad Institute Genomics Platform"/>
            <consortium name="The Broad Institute Genome Sequencing Center for Infectious Disease"/>
            <person name="Wu L."/>
            <person name="Ma J."/>
        </authorList>
    </citation>
    <scope>NUCLEOTIDE SEQUENCE [LARGE SCALE GENOMIC DNA]</scope>
    <source>
        <strain evidence="3 4">JCM 14322</strain>
    </source>
</reference>
<protein>
    <recommendedName>
        <fullName evidence="5">Mercury transporter</fullName>
    </recommendedName>
</protein>
<evidence type="ECO:0000256" key="1">
    <source>
        <dbReference type="SAM" id="MobiDB-lite"/>
    </source>
</evidence>
<feature type="transmembrane region" description="Helical" evidence="2">
    <location>
        <begin position="12"/>
        <end position="33"/>
    </location>
</feature>
<sequence length="104" mass="10593">MTRKRAVRSTAGILGAGILACAACCAGPLLAFVGSLGAASLLGAYWVPALLAVTVAAGIILTVLLIRRRRAKACRLPASRVDVSIQPRAQDDSPVLSGSRPSAP</sequence>
<feature type="region of interest" description="Disordered" evidence="1">
    <location>
        <begin position="85"/>
        <end position="104"/>
    </location>
</feature>
<evidence type="ECO:0000313" key="3">
    <source>
        <dbReference type="EMBL" id="GAA1817349.1"/>
    </source>
</evidence>
<dbReference type="Proteomes" id="UP001500002">
    <property type="component" value="Unassembled WGS sequence"/>
</dbReference>
<evidence type="ECO:0000313" key="4">
    <source>
        <dbReference type="Proteomes" id="UP001500002"/>
    </source>
</evidence>
<evidence type="ECO:0008006" key="5">
    <source>
        <dbReference type="Google" id="ProtNLM"/>
    </source>
</evidence>
<keyword evidence="2" id="KW-0472">Membrane</keyword>
<comment type="caution">
    <text evidence="3">The sequence shown here is derived from an EMBL/GenBank/DDBJ whole genome shotgun (WGS) entry which is preliminary data.</text>
</comment>
<keyword evidence="4" id="KW-1185">Reference proteome</keyword>
<gene>
    <name evidence="3" type="ORF">GCM10009749_29140</name>
</gene>
<dbReference type="PROSITE" id="PS51257">
    <property type="entry name" value="PROKAR_LIPOPROTEIN"/>
    <property type="match status" value="1"/>
</dbReference>
<proteinExistence type="predicted"/>
<feature type="transmembrane region" description="Helical" evidence="2">
    <location>
        <begin position="45"/>
        <end position="66"/>
    </location>
</feature>
<name>A0ABN2MAC0_9MICO</name>